<accession>A0A822XR94</accession>
<comment type="caution">
    <text evidence="1">The sequence shown here is derived from an EMBL/GenBank/DDBJ whole genome shotgun (WGS) entry which is preliminary data.</text>
</comment>
<dbReference type="Proteomes" id="UP000607653">
    <property type="component" value="Unassembled WGS sequence"/>
</dbReference>
<gene>
    <name evidence="1" type="ORF">HUJ06_022949</name>
</gene>
<reference evidence="1 2" key="1">
    <citation type="journal article" date="2020" name="Mol. Biol. Evol.">
        <title>Distinct Expression and Methylation Patterns for Genes with Different Fates following a Single Whole-Genome Duplication in Flowering Plants.</title>
        <authorList>
            <person name="Shi T."/>
            <person name="Rahmani R.S."/>
            <person name="Gugger P.F."/>
            <person name="Wang M."/>
            <person name="Li H."/>
            <person name="Zhang Y."/>
            <person name="Li Z."/>
            <person name="Wang Q."/>
            <person name="Van de Peer Y."/>
            <person name="Marchal K."/>
            <person name="Chen J."/>
        </authorList>
    </citation>
    <scope>NUCLEOTIDE SEQUENCE [LARGE SCALE GENOMIC DNA]</scope>
    <source>
        <tissue evidence="1">Leaf</tissue>
    </source>
</reference>
<sequence>METCHCGVLVNQVFHDSLLLYNHVLPFTYTDVHLDFLCLLVHFEELSYVDRIMPLFPTFKNMLHVQPFVTNSGLACSELELTQVFSRKHRYAKSRMGLCKKQT</sequence>
<evidence type="ECO:0000313" key="2">
    <source>
        <dbReference type="Proteomes" id="UP000607653"/>
    </source>
</evidence>
<protein>
    <submittedName>
        <fullName evidence="1">Uncharacterized protein</fullName>
    </submittedName>
</protein>
<name>A0A822XR94_NELNU</name>
<dbReference type="EMBL" id="DUZY01000001">
    <property type="protein sequence ID" value="DAD21486.1"/>
    <property type="molecule type" value="Genomic_DNA"/>
</dbReference>
<keyword evidence="2" id="KW-1185">Reference proteome</keyword>
<proteinExistence type="predicted"/>
<dbReference type="AlphaFoldDB" id="A0A822XR94"/>
<organism evidence="1 2">
    <name type="scientific">Nelumbo nucifera</name>
    <name type="common">Sacred lotus</name>
    <dbReference type="NCBI Taxonomy" id="4432"/>
    <lineage>
        <taxon>Eukaryota</taxon>
        <taxon>Viridiplantae</taxon>
        <taxon>Streptophyta</taxon>
        <taxon>Embryophyta</taxon>
        <taxon>Tracheophyta</taxon>
        <taxon>Spermatophyta</taxon>
        <taxon>Magnoliopsida</taxon>
        <taxon>Proteales</taxon>
        <taxon>Nelumbonaceae</taxon>
        <taxon>Nelumbo</taxon>
    </lineage>
</organism>
<evidence type="ECO:0000313" key="1">
    <source>
        <dbReference type="EMBL" id="DAD21486.1"/>
    </source>
</evidence>